<evidence type="ECO:0000313" key="1">
    <source>
        <dbReference type="EMBL" id="QNJ95563.1"/>
    </source>
</evidence>
<gene>
    <name evidence="1" type="ORF">HZU40_15880</name>
</gene>
<sequence>MTTWVISIDMAADGPLGEQHDMVLASVQPFLESLPRRPAGRAGSVLASELLSSAGIRETNRYLLLVDVDKPSPRSLRMLAEELTTVLPAGTNVSALGEFDSVARAPKSQLLAW</sequence>
<dbReference type="AlphaFoldDB" id="A0A7G8PMJ7"/>
<protein>
    <submittedName>
        <fullName evidence="1">Uncharacterized protein</fullName>
    </submittedName>
</protein>
<dbReference type="RefSeq" id="WP_187098965.1">
    <property type="nucleotide sequence ID" value="NZ_CP059894.1"/>
</dbReference>
<organism evidence="1 2">
    <name type="scientific">Mycolicibacterium fluoranthenivorans</name>
    <dbReference type="NCBI Taxonomy" id="258505"/>
    <lineage>
        <taxon>Bacteria</taxon>
        <taxon>Bacillati</taxon>
        <taxon>Actinomycetota</taxon>
        <taxon>Actinomycetes</taxon>
        <taxon>Mycobacteriales</taxon>
        <taxon>Mycobacteriaceae</taxon>
        <taxon>Mycolicibacterium</taxon>
    </lineage>
</organism>
<dbReference type="KEGG" id="mflu:HZU40_15880"/>
<proteinExistence type="predicted"/>
<dbReference type="Proteomes" id="UP000515498">
    <property type="component" value="Chromosome"/>
</dbReference>
<evidence type="ECO:0000313" key="2">
    <source>
        <dbReference type="Proteomes" id="UP000515498"/>
    </source>
</evidence>
<name>A0A7G8PMJ7_9MYCO</name>
<accession>A0A7G8PMJ7</accession>
<dbReference type="EMBL" id="CP059894">
    <property type="protein sequence ID" value="QNJ95563.1"/>
    <property type="molecule type" value="Genomic_DNA"/>
</dbReference>
<reference evidence="1 2" key="1">
    <citation type="submission" date="2020-07" db="EMBL/GenBank/DDBJ databases">
        <title>Draft genome sequence of four isobutane-metabolizing strains capable of cometabolically degrading diverse ether contaminants.</title>
        <authorList>
            <person name="Chen W."/>
            <person name="Faulkner N."/>
            <person name="Smith C."/>
            <person name="Hyman M."/>
        </authorList>
    </citation>
    <scope>NUCLEOTIDE SEQUENCE [LARGE SCALE GENOMIC DNA]</scope>
    <source>
        <strain evidence="1 2">2A</strain>
    </source>
</reference>